<dbReference type="EMBL" id="JAJNAY010000001">
    <property type="protein sequence ID" value="MCD1115508.1"/>
    <property type="molecule type" value="Genomic_DNA"/>
</dbReference>
<comment type="caution">
    <text evidence="1">The sequence shown here is derived from an EMBL/GenBank/DDBJ whole genome shotgun (WGS) entry which is preliminary data.</text>
</comment>
<protein>
    <submittedName>
        <fullName evidence="1">Uncharacterized protein</fullName>
    </submittedName>
</protein>
<proteinExistence type="predicted"/>
<reference evidence="1" key="1">
    <citation type="submission" date="2021-11" db="EMBL/GenBank/DDBJ databases">
        <title>Description of novel Chryseobacterium species.</title>
        <authorList>
            <person name="Saticioglu I.B."/>
            <person name="Ay H."/>
            <person name="Altun S."/>
            <person name="Duman M."/>
        </authorList>
    </citation>
    <scope>NUCLEOTIDE SEQUENCE</scope>
    <source>
        <strain evidence="1">C-17</strain>
    </source>
</reference>
<keyword evidence="2" id="KW-1185">Reference proteome</keyword>
<sequence>MTSQEFEEEVKGFSIKKDDLKEKVDELFGNGAGTIHILYFIVEHKNCKLIEAMEIIEYSPNYYKRFK</sequence>
<dbReference type="RefSeq" id="WP_230666601.1">
    <property type="nucleotide sequence ID" value="NZ_JAJNAY010000001.1"/>
</dbReference>
<evidence type="ECO:0000313" key="1">
    <source>
        <dbReference type="EMBL" id="MCD1115508.1"/>
    </source>
</evidence>
<evidence type="ECO:0000313" key="2">
    <source>
        <dbReference type="Proteomes" id="UP001108025"/>
    </source>
</evidence>
<organism evidence="1 2">
    <name type="scientific">Chryseobacterium turcicum</name>
    <dbReference type="NCBI Taxonomy" id="2898076"/>
    <lineage>
        <taxon>Bacteria</taxon>
        <taxon>Pseudomonadati</taxon>
        <taxon>Bacteroidota</taxon>
        <taxon>Flavobacteriia</taxon>
        <taxon>Flavobacteriales</taxon>
        <taxon>Weeksellaceae</taxon>
        <taxon>Chryseobacterium group</taxon>
        <taxon>Chryseobacterium</taxon>
    </lineage>
</organism>
<dbReference type="Proteomes" id="UP001108025">
    <property type="component" value="Unassembled WGS sequence"/>
</dbReference>
<name>A0A9Q3V0I4_9FLAO</name>
<accession>A0A9Q3V0I4</accession>
<dbReference type="AlphaFoldDB" id="A0A9Q3V0I4"/>
<gene>
    <name evidence="1" type="ORF">LO744_01265</name>
</gene>